<name>A0A6H1PGY0_9MOLL</name>
<dbReference type="AlphaFoldDB" id="A0A6H1PGY0"/>
<organism evidence="2">
    <name type="scientific">Acanthochitona avicula</name>
    <dbReference type="NCBI Taxonomy" id="1503212"/>
    <lineage>
        <taxon>Eukaryota</taxon>
        <taxon>Metazoa</taxon>
        <taxon>Spiralia</taxon>
        <taxon>Lophotrochozoa</taxon>
        <taxon>Mollusca</taxon>
        <taxon>Polyplacophora</taxon>
        <taxon>Neoloricata</taxon>
        <taxon>Chitonida</taxon>
        <taxon>Acanthochitonina</taxon>
        <taxon>Acanthochitonidae</taxon>
        <taxon>Acanthochitona</taxon>
    </lineage>
</organism>
<dbReference type="EMBL" id="MN864063">
    <property type="protein sequence ID" value="QIZ12675.1"/>
    <property type="molecule type" value="Genomic_DNA"/>
</dbReference>
<geneLocation type="mitochondrion" evidence="2"/>
<gene>
    <name evidence="2" type="primary">ATP8</name>
</gene>
<protein>
    <submittedName>
        <fullName evidence="2">ATP synthase F0 subunit 8</fullName>
    </submittedName>
</protein>
<evidence type="ECO:0000256" key="1">
    <source>
        <dbReference type="SAM" id="Phobius"/>
    </source>
</evidence>
<dbReference type="RefSeq" id="YP_009773431.1">
    <property type="nucleotide sequence ID" value="NC_047426.1"/>
</dbReference>
<keyword evidence="1" id="KW-0812">Transmembrane</keyword>
<keyword evidence="2" id="KW-0496">Mitochondrion</keyword>
<feature type="transmembrane region" description="Helical" evidence="1">
    <location>
        <begin position="6"/>
        <end position="29"/>
    </location>
</feature>
<dbReference type="GeneID" id="54615070"/>
<sequence>MPQLAPLNWVMLFFLFWGSVMFIFVFVWWANNKSYYFFSVSDKSTGKLKKWCW</sequence>
<keyword evidence="1" id="KW-1133">Transmembrane helix</keyword>
<dbReference type="CTD" id="4509"/>
<keyword evidence="1" id="KW-0472">Membrane</keyword>
<reference evidence="2" key="1">
    <citation type="journal article" date="2020" name="BMC Evol. Biol.">
        <title>A mitogenomic phylogeny of chitons (Mollusca: Polyplacophora).</title>
        <authorList>
            <person name="Irisarri I."/>
            <person name="Uribe J.E."/>
            <person name="Eernisse D.J."/>
            <person name="Zardoya R."/>
        </authorList>
    </citation>
    <scope>NUCLEOTIDE SEQUENCE</scope>
</reference>
<evidence type="ECO:0000313" key="2">
    <source>
        <dbReference type="EMBL" id="QIZ12675.1"/>
    </source>
</evidence>
<proteinExistence type="predicted"/>
<accession>A0A6H1PGY0</accession>